<evidence type="ECO:0000313" key="4">
    <source>
        <dbReference type="Proteomes" id="UP001151760"/>
    </source>
</evidence>
<evidence type="ECO:0000259" key="2">
    <source>
        <dbReference type="Pfam" id="PF13966"/>
    </source>
</evidence>
<dbReference type="EMBL" id="BQNB010019311">
    <property type="protein sequence ID" value="GJT83982.1"/>
    <property type="molecule type" value="Genomic_DNA"/>
</dbReference>
<dbReference type="InterPro" id="IPR026960">
    <property type="entry name" value="RVT-Znf"/>
</dbReference>
<organism evidence="3 4">
    <name type="scientific">Tanacetum coccineum</name>
    <dbReference type="NCBI Taxonomy" id="301880"/>
    <lineage>
        <taxon>Eukaryota</taxon>
        <taxon>Viridiplantae</taxon>
        <taxon>Streptophyta</taxon>
        <taxon>Embryophyta</taxon>
        <taxon>Tracheophyta</taxon>
        <taxon>Spermatophyta</taxon>
        <taxon>Magnoliopsida</taxon>
        <taxon>eudicotyledons</taxon>
        <taxon>Gunneridae</taxon>
        <taxon>Pentapetalae</taxon>
        <taxon>asterids</taxon>
        <taxon>campanulids</taxon>
        <taxon>Asterales</taxon>
        <taxon>Asteraceae</taxon>
        <taxon>Asteroideae</taxon>
        <taxon>Anthemideae</taxon>
        <taxon>Anthemidinae</taxon>
        <taxon>Tanacetum</taxon>
    </lineage>
</organism>
<accession>A0ABQ5H9R2</accession>
<feature type="region of interest" description="Disordered" evidence="1">
    <location>
        <begin position="160"/>
        <end position="208"/>
    </location>
</feature>
<keyword evidence="4" id="KW-1185">Reference proteome</keyword>
<feature type="compositionally biased region" description="Basic and acidic residues" evidence="1">
    <location>
        <begin position="169"/>
        <end position="180"/>
    </location>
</feature>
<name>A0ABQ5H9R2_9ASTR</name>
<reference evidence="3" key="1">
    <citation type="journal article" date="2022" name="Int. J. Mol. Sci.">
        <title>Draft Genome of Tanacetum Coccineum: Genomic Comparison of Closely Related Tanacetum-Family Plants.</title>
        <authorList>
            <person name="Yamashiro T."/>
            <person name="Shiraishi A."/>
            <person name="Nakayama K."/>
            <person name="Satake H."/>
        </authorList>
    </citation>
    <scope>NUCLEOTIDE SEQUENCE</scope>
</reference>
<feature type="domain" description="Reverse transcriptase zinc-binding" evidence="2">
    <location>
        <begin position="86"/>
        <end position="153"/>
    </location>
</feature>
<gene>
    <name evidence="3" type="ORF">Tco_1058324</name>
</gene>
<evidence type="ECO:0000313" key="3">
    <source>
        <dbReference type="EMBL" id="GJT83982.1"/>
    </source>
</evidence>
<dbReference type="Proteomes" id="UP001151760">
    <property type="component" value="Unassembled WGS sequence"/>
</dbReference>
<protein>
    <submittedName>
        <fullName evidence="3">Methyl-CpG-binding domain-containing protein 2-like protein isoform X1</fullName>
    </submittedName>
</protein>
<proteinExistence type="predicted"/>
<reference evidence="3" key="2">
    <citation type="submission" date="2022-01" db="EMBL/GenBank/DDBJ databases">
        <authorList>
            <person name="Yamashiro T."/>
            <person name="Shiraishi A."/>
            <person name="Satake H."/>
            <person name="Nakayama K."/>
        </authorList>
    </citation>
    <scope>NUCLEOTIDE SEQUENCE</scope>
</reference>
<comment type="caution">
    <text evidence="3">The sequence shown here is derived from an EMBL/GenBank/DDBJ whole genome shotgun (WGS) entry which is preliminary data.</text>
</comment>
<sequence length="454" mass="51067">MKSVKETVKIRVCRGGAWEQSRWCVGKAVSERLDIDASSGFMLTYNSDNDIVEGVELRVGAEDRLVWSLDQQHSFSVKKLASLIDYNILRDHSLGSKSHTWNSLVPKKVNIHIWRLAKDRLHLLSKLLRLGINVDSVMCPLCGEVPKFIDHIMGSHGPHESLKPIWRTDSPRQSDTEKQIPKTPKPTLFERAEKSKLANSDSDDSSSLDITQSCDDELTFMQSFFADSNPVRQDSNTSSNESSVHIRATTLSNSCDYGYYEDTKKDLMFDGLQSVGSGYGSSSNGEKEMDLVEMAFSSQFSLVKEMALNNAQTKTNSSAFRSMLEKHQLTGQNFNEWLRALKLVVRTEKLHDVFETPLPPAPAASADNQALADWNALFDRQNEVACLILGTMSPKLYQQFENKSPQEMIIKLQNMYGKPPGVELQELVNMFHSCKQAKGQSVSDHVLLMKSYLD</sequence>
<dbReference type="Pfam" id="PF13966">
    <property type="entry name" value="zf-RVT"/>
    <property type="match status" value="1"/>
</dbReference>
<evidence type="ECO:0000256" key="1">
    <source>
        <dbReference type="SAM" id="MobiDB-lite"/>
    </source>
</evidence>